<keyword evidence="7" id="KW-1185">Reference proteome</keyword>
<dbReference type="OrthoDB" id="3210322at2"/>
<dbReference type="InterPro" id="IPR036271">
    <property type="entry name" value="Tet_transcr_reg_TetR-rel_C_sf"/>
</dbReference>
<evidence type="ECO:0000256" key="3">
    <source>
        <dbReference type="ARBA" id="ARBA00023163"/>
    </source>
</evidence>
<dbReference type="GO" id="GO:0003700">
    <property type="term" value="F:DNA-binding transcription factor activity"/>
    <property type="evidence" value="ECO:0007669"/>
    <property type="project" value="TreeGrafter"/>
</dbReference>
<dbReference type="PANTHER" id="PTHR30055:SF243">
    <property type="entry name" value="HTH-TYPE TRANSCRIPTIONAL REGULATOR RV1816"/>
    <property type="match status" value="1"/>
</dbReference>
<feature type="domain" description="HTH tetR-type" evidence="5">
    <location>
        <begin position="12"/>
        <end position="72"/>
    </location>
</feature>
<keyword evidence="3" id="KW-0804">Transcription</keyword>
<gene>
    <name evidence="6" type="ORF">CLV40_106306</name>
</gene>
<dbReference type="PROSITE" id="PS50977">
    <property type="entry name" value="HTH_TETR_2"/>
    <property type="match status" value="1"/>
</dbReference>
<evidence type="ECO:0000256" key="2">
    <source>
        <dbReference type="ARBA" id="ARBA00023125"/>
    </source>
</evidence>
<protein>
    <submittedName>
        <fullName evidence="6">Regulatory TetR family protein</fullName>
    </submittedName>
</protein>
<dbReference type="EMBL" id="PTIX01000006">
    <property type="protein sequence ID" value="PPK68073.1"/>
    <property type="molecule type" value="Genomic_DNA"/>
</dbReference>
<keyword evidence="2 4" id="KW-0238">DNA-binding</keyword>
<evidence type="ECO:0000256" key="1">
    <source>
        <dbReference type="ARBA" id="ARBA00023015"/>
    </source>
</evidence>
<evidence type="ECO:0000313" key="6">
    <source>
        <dbReference type="EMBL" id="PPK68073.1"/>
    </source>
</evidence>
<dbReference type="RefSeq" id="WP_104479336.1">
    <property type="nucleotide sequence ID" value="NZ_CP154825.1"/>
</dbReference>
<comment type="caution">
    <text evidence="6">The sequence shown here is derived from an EMBL/GenBank/DDBJ whole genome shotgun (WGS) entry which is preliminary data.</text>
</comment>
<dbReference type="Pfam" id="PF13305">
    <property type="entry name" value="TetR_C_33"/>
    <property type="match status" value="1"/>
</dbReference>
<dbReference type="GO" id="GO:0000976">
    <property type="term" value="F:transcription cis-regulatory region binding"/>
    <property type="evidence" value="ECO:0007669"/>
    <property type="project" value="TreeGrafter"/>
</dbReference>
<organism evidence="6 7">
    <name type="scientific">Actinokineospora auranticolor</name>
    <dbReference type="NCBI Taxonomy" id="155976"/>
    <lineage>
        <taxon>Bacteria</taxon>
        <taxon>Bacillati</taxon>
        <taxon>Actinomycetota</taxon>
        <taxon>Actinomycetes</taxon>
        <taxon>Pseudonocardiales</taxon>
        <taxon>Pseudonocardiaceae</taxon>
        <taxon>Actinokineospora</taxon>
    </lineage>
</organism>
<sequence length="248" mass="27036">MTQATRRERGRAATDRDIRQQARTLLVADGPQAVTLRAIARELGITAPALYRYYTSREDLIEHLRQDICADLGTDLGGDLAEVDEADHLGQVLAVCRGFRAWALAHPQEFAMVFASPAEPGQHCPVGAQRAGRDVAVDSFGRIFLTVAGRVLANGFQLAQADAEVPAQLVADMENFRDDLLAAMAESGVQVPPEYLGTGTAYVILQFWVRLYGQVALEVFGQFPYPVSDCEPLFESMLTGLVRDAGLL</sequence>
<dbReference type="Proteomes" id="UP000239203">
    <property type="component" value="Unassembled WGS sequence"/>
</dbReference>
<reference evidence="6 7" key="1">
    <citation type="submission" date="2018-02" db="EMBL/GenBank/DDBJ databases">
        <title>Genomic Encyclopedia of Archaeal and Bacterial Type Strains, Phase II (KMG-II): from individual species to whole genera.</title>
        <authorList>
            <person name="Goeker M."/>
        </authorList>
    </citation>
    <scope>NUCLEOTIDE SEQUENCE [LARGE SCALE GENOMIC DNA]</scope>
    <source>
        <strain evidence="6 7">YU 961-1</strain>
    </source>
</reference>
<dbReference type="Pfam" id="PF00440">
    <property type="entry name" value="TetR_N"/>
    <property type="match status" value="1"/>
</dbReference>
<dbReference type="PANTHER" id="PTHR30055">
    <property type="entry name" value="HTH-TYPE TRANSCRIPTIONAL REGULATOR RUTR"/>
    <property type="match status" value="1"/>
</dbReference>
<proteinExistence type="predicted"/>
<dbReference type="AlphaFoldDB" id="A0A2S6GSC1"/>
<keyword evidence="1" id="KW-0805">Transcription regulation</keyword>
<name>A0A2S6GSC1_9PSEU</name>
<accession>A0A2S6GSC1</accession>
<dbReference type="InterPro" id="IPR009057">
    <property type="entry name" value="Homeodomain-like_sf"/>
</dbReference>
<dbReference type="InterPro" id="IPR050109">
    <property type="entry name" value="HTH-type_TetR-like_transc_reg"/>
</dbReference>
<evidence type="ECO:0000256" key="4">
    <source>
        <dbReference type="PROSITE-ProRule" id="PRU00335"/>
    </source>
</evidence>
<dbReference type="InterPro" id="IPR025996">
    <property type="entry name" value="MT1864/Rv1816-like_C"/>
</dbReference>
<evidence type="ECO:0000313" key="7">
    <source>
        <dbReference type="Proteomes" id="UP000239203"/>
    </source>
</evidence>
<feature type="DNA-binding region" description="H-T-H motif" evidence="4">
    <location>
        <begin position="35"/>
        <end position="54"/>
    </location>
</feature>
<dbReference type="SUPFAM" id="SSF46689">
    <property type="entry name" value="Homeodomain-like"/>
    <property type="match status" value="1"/>
</dbReference>
<dbReference type="SUPFAM" id="SSF48498">
    <property type="entry name" value="Tetracyclin repressor-like, C-terminal domain"/>
    <property type="match status" value="1"/>
</dbReference>
<dbReference type="InterPro" id="IPR001647">
    <property type="entry name" value="HTH_TetR"/>
</dbReference>
<dbReference type="Gene3D" id="1.10.357.10">
    <property type="entry name" value="Tetracycline Repressor, domain 2"/>
    <property type="match status" value="1"/>
</dbReference>
<evidence type="ECO:0000259" key="5">
    <source>
        <dbReference type="PROSITE" id="PS50977"/>
    </source>
</evidence>